<evidence type="ECO:0000313" key="14">
    <source>
        <dbReference type="Proteomes" id="UP001596492"/>
    </source>
</evidence>
<accession>A0ABW2IMR6</accession>
<keyword evidence="14" id="KW-1185">Reference proteome</keyword>
<comment type="caution">
    <text evidence="13">The sequence shown here is derived from an EMBL/GenBank/DDBJ whole genome shotgun (WGS) entry which is preliminary data.</text>
</comment>
<feature type="compositionally biased region" description="Basic and acidic residues" evidence="11">
    <location>
        <begin position="104"/>
        <end position="135"/>
    </location>
</feature>
<dbReference type="HAMAP" id="MF_00920">
    <property type="entry name" value="FtsY"/>
    <property type="match status" value="1"/>
</dbReference>
<gene>
    <name evidence="10 13" type="primary">ftsY</name>
    <name evidence="13" type="ORF">ACFQS8_11260</name>
</gene>
<dbReference type="InterPro" id="IPR003593">
    <property type="entry name" value="AAA+_ATPase"/>
</dbReference>
<dbReference type="PANTHER" id="PTHR43134">
    <property type="entry name" value="SIGNAL RECOGNITION PARTICLE RECEPTOR SUBUNIT ALPHA"/>
    <property type="match status" value="1"/>
</dbReference>
<feature type="domain" description="SRP54-type proteins GTP-binding" evidence="12">
    <location>
        <begin position="637"/>
        <end position="650"/>
    </location>
</feature>
<dbReference type="InterPro" id="IPR013822">
    <property type="entry name" value="Signal_recog_particl_SRP54_hlx"/>
</dbReference>
<evidence type="ECO:0000256" key="3">
    <source>
        <dbReference type="ARBA" id="ARBA00022490"/>
    </source>
</evidence>
<feature type="compositionally biased region" description="Basic residues" evidence="11">
    <location>
        <begin position="1"/>
        <end position="11"/>
    </location>
</feature>
<dbReference type="SMART" id="SM00963">
    <property type="entry name" value="SRP54_N"/>
    <property type="match status" value="1"/>
</dbReference>
<feature type="compositionally biased region" description="Polar residues" evidence="11">
    <location>
        <begin position="325"/>
        <end position="348"/>
    </location>
</feature>
<comment type="subunit">
    <text evidence="10">Part of the signal recognition particle protein translocation system, which is composed of SRP and FtsY. SRP is a ribonucleoprotein composed of Ffh and a 4.5S RNA molecule.</text>
</comment>
<dbReference type="SUPFAM" id="SSF47364">
    <property type="entry name" value="Domain of the SRP/SRP receptor G-proteins"/>
    <property type="match status" value="1"/>
</dbReference>
<dbReference type="EC" id="3.6.5.4" evidence="10"/>
<feature type="region of interest" description="Disordered" evidence="11">
    <location>
        <begin position="1"/>
        <end position="90"/>
    </location>
</feature>
<evidence type="ECO:0000256" key="10">
    <source>
        <dbReference type="HAMAP-Rule" id="MF_00920"/>
    </source>
</evidence>
<dbReference type="SUPFAM" id="SSF52540">
    <property type="entry name" value="P-loop containing nucleoside triphosphate hydrolases"/>
    <property type="match status" value="1"/>
</dbReference>
<dbReference type="InterPro" id="IPR027417">
    <property type="entry name" value="P-loop_NTPase"/>
</dbReference>
<dbReference type="Pfam" id="PF00448">
    <property type="entry name" value="SRP54"/>
    <property type="match status" value="1"/>
</dbReference>
<comment type="subcellular location">
    <subcellularLocation>
        <location evidence="1">Cell inner membrane</location>
        <topology evidence="1">Peripheral membrane protein</topology>
        <orientation evidence="1">Cytoplasmic side</orientation>
    </subcellularLocation>
    <subcellularLocation>
        <location evidence="10">Cell membrane</location>
        <topology evidence="10">Peripheral membrane protein</topology>
        <orientation evidence="10">Cytoplasmic side</orientation>
    </subcellularLocation>
    <subcellularLocation>
        <location evidence="10">Cytoplasm</location>
    </subcellularLocation>
</comment>
<evidence type="ECO:0000256" key="6">
    <source>
        <dbReference type="ARBA" id="ARBA00023134"/>
    </source>
</evidence>
<dbReference type="Proteomes" id="UP001596492">
    <property type="component" value="Unassembled WGS sequence"/>
</dbReference>
<keyword evidence="3 10" id="KW-0963">Cytoplasm</keyword>
<keyword evidence="2 10" id="KW-1003">Cell membrane</keyword>
<comment type="catalytic activity">
    <reaction evidence="9 10">
        <text>GTP + H2O = GDP + phosphate + H(+)</text>
        <dbReference type="Rhea" id="RHEA:19669"/>
        <dbReference type="ChEBI" id="CHEBI:15377"/>
        <dbReference type="ChEBI" id="CHEBI:15378"/>
        <dbReference type="ChEBI" id="CHEBI:37565"/>
        <dbReference type="ChEBI" id="CHEBI:43474"/>
        <dbReference type="ChEBI" id="CHEBI:58189"/>
        <dbReference type="EC" id="3.6.5.4"/>
    </reaction>
</comment>
<keyword evidence="4 10" id="KW-0547">Nucleotide-binding</keyword>
<dbReference type="CDD" id="cd17874">
    <property type="entry name" value="FtsY"/>
    <property type="match status" value="1"/>
</dbReference>
<evidence type="ECO:0000313" key="13">
    <source>
        <dbReference type="EMBL" id="MFC7292197.1"/>
    </source>
</evidence>
<dbReference type="EMBL" id="JBHTBR010000005">
    <property type="protein sequence ID" value="MFC7292197.1"/>
    <property type="molecule type" value="Genomic_DNA"/>
</dbReference>
<proteinExistence type="inferred from homology"/>
<evidence type="ECO:0000256" key="2">
    <source>
        <dbReference type="ARBA" id="ARBA00022475"/>
    </source>
</evidence>
<dbReference type="SMART" id="SM00962">
    <property type="entry name" value="SRP54"/>
    <property type="match status" value="1"/>
</dbReference>
<feature type="compositionally biased region" description="Polar residues" evidence="11">
    <location>
        <begin position="39"/>
        <end position="55"/>
    </location>
</feature>
<dbReference type="InterPro" id="IPR000897">
    <property type="entry name" value="SRP54_GTPase_dom"/>
</dbReference>
<evidence type="ECO:0000256" key="8">
    <source>
        <dbReference type="ARBA" id="ARBA00023170"/>
    </source>
</evidence>
<evidence type="ECO:0000259" key="12">
    <source>
        <dbReference type="PROSITE" id="PS00300"/>
    </source>
</evidence>
<feature type="region of interest" description="Disordered" evidence="11">
    <location>
        <begin position="104"/>
        <end position="373"/>
    </location>
</feature>
<feature type="compositionally biased region" description="Basic and acidic residues" evidence="11">
    <location>
        <begin position="258"/>
        <end position="268"/>
    </location>
</feature>
<evidence type="ECO:0000256" key="9">
    <source>
        <dbReference type="ARBA" id="ARBA00048027"/>
    </source>
</evidence>
<dbReference type="SMART" id="SM00382">
    <property type="entry name" value="AAA"/>
    <property type="match status" value="1"/>
</dbReference>
<comment type="similarity">
    <text evidence="10">Belongs to the GTP-binding SRP family. FtsY subfamily.</text>
</comment>
<evidence type="ECO:0000256" key="7">
    <source>
        <dbReference type="ARBA" id="ARBA00023136"/>
    </source>
</evidence>
<evidence type="ECO:0000256" key="5">
    <source>
        <dbReference type="ARBA" id="ARBA00022801"/>
    </source>
</evidence>
<dbReference type="PROSITE" id="PS00300">
    <property type="entry name" value="SRP54"/>
    <property type="match status" value="1"/>
</dbReference>
<dbReference type="NCBIfam" id="TIGR00064">
    <property type="entry name" value="ftsY"/>
    <property type="match status" value="1"/>
</dbReference>
<keyword evidence="8 10" id="KW-0675">Receptor</keyword>
<feature type="binding site" evidence="10">
    <location>
        <begin position="552"/>
        <end position="556"/>
    </location>
    <ligand>
        <name>GTP</name>
        <dbReference type="ChEBI" id="CHEBI:37565"/>
    </ligand>
</feature>
<feature type="compositionally biased region" description="Basic and acidic residues" evidence="11">
    <location>
        <begin position="161"/>
        <end position="174"/>
    </location>
</feature>
<keyword evidence="5 10" id="KW-0378">Hydrolase</keyword>
<comment type="function">
    <text evidence="10">Involved in targeting and insertion of nascent membrane proteins into the cytoplasmic membrane. Acts as a receptor for the complex formed by the signal recognition particle (SRP) and the ribosome-nascent chain (RNC). Interaction with SRP-RNC leads to the transfer of the RNC complex to the Sec translocase for insertion into the membrane, the hydrolysis of GTP by both Ffh and FtsY, and the dissociation of the SRP-FtsY complex into the individual components.</text>
</comment>
<evidence type="ECO:0000256" key="11">
    <source>
        <dbReference type="SAM" id="MobiDB-lite"/>
    </source>
</evidence>
<dbReference type="RefSeq" id="WP_382167434.1">
    <property type="nucleotide sequence ID" value="NZ_JBHTBR010000005.1"/>
</dbReference>
<feature type="compositionally biased region" description="Basic and acidic residues" evidence="11">
    <location>
        <begin position="66"/>
        <end position="76"/>
    </location>
</feature>
<evidence type="ECO:0000256" key="1">
    <source>
        <dbReference type="ARBA" id="ARBA00004515"/>
    </source>
</evidence>
<organism evidence="13 14">
    <name type="scientific">Hirschia litorea</name>
    <dbReference type="NCBI Taxonomy" id="1199156"/>
    <lineage>
        <taxon>Bacteria</taxon>
        <taxon>Pseudomonadati</taxon>
        <taxon>Pseudomonadota</taxon>
        <taxon>Alphaproteobacteria</taxon>
        <taxon>Hyphomonadales</taxon>
        <taxon>Hyphomonadaceae</taxon>
        <taxon>Hirschia</taxon>
    </lineage>
</organism>
<reference evidence="14" key="1">
    <citation type="journal article" date="2019" name="Int. J. Syst. Evol. Microbiol.">
        <title>The Global Catalogue of Microorganisms (GCM) 10K type strain sequencing project: providing services to taxonomists for standard genome sequencing and annotation.</title>
        <authorList>
            <consortium name="The Broad Institute Genomics Platform"/>
            <consortium name="The Broad Institute Genome Sequencing Center for Infectious Disease"/>
            <person name="Wu L."/>
            <person name="Ma J."/>
        </authorList>
    </citation>
    <scope>NUCLEOTIDE SEQUENCE [LARGE SCALE GENOMIC DNA]</scope>
    <source>
        <strain evidence="14">CCUG 51308</strain>
    </source>
</reference>
<dbReference type="PANTHER" id="PTHR43134:SF1">
    <property type="entry name" value="SIGNAL RECOGNITION PARTICLE RECEPTOR SUBUNIT ALPHA"/>
    <property type="match status" value="1"/>
</dbReference>
<dbReference type="InterPro" id="IPR004390">
    <property type="entry name" value="SR_rcpt_FtsY"/>
</dbReference>
<keyword evidence="6 10" id="KW-0342">GTP-binding</keyword>
<name>A0ABW2IMR6_9PROT</name>
<feature type="binding site" evidence="10">
    <location>
        <begin position="470"/>
        <end position="477"/>
    </location>
    <ligand>
        <name>GTP</name>
        <dbReference type="ChEBI" id="CHEBI:37565"/>
    </ligand>
</feature>
<dbReference type="Pfam" id="PF02881">
    <property type="entry name" value="SRP54_N"/>
    <property type="match status" value="1"/>
</dbReference>
<protein>
    <recommendedName>
        <fullName evidence="10">Signal recognition particle receptor FtsY</fullName>
        <shortName evidence="10">SRP receptor</shortName>
        <ecNumber evidence="10">3.6.5.4</ecNumber>
    </recommendedName>
</protein>
<dbReference type="Gene3D" id="1.20.120.140">
    <property type="entry name" value="Signal recognition particle SRP54, nucleotide-binding domain"/>
    <property type="match status" value="1"/>
</dbReference>
<feature type="compositionally biased region" description="Acidic residues" evidence="11">
    <location>
        <begin position="203"/>
        <end position="215"/>
    </location>
</feature>
<dbReference type="InterPro" id="IPR042101">
    <property type="entry name" value="SRP54_N_sf"/>
</dbReference>
<feature type="binding site" evidence="10">
    <location>
        <begin position="616"/>
        <end position="619"/>
    </location>
    <ligand>
        <name>GTP</name>
        <dbReference type="ChEBI" id="CHEBI:37565"/>
    </ligand>
</feature>
<dbReference type="InterPro" id="IPR036225">
    <property type="entry name" value="SRP/SRP_N"/>
</dbReference>
<sequence length="672" mass="72003">MILWFGKKKKADKSGETPIEPNPPQEAGIEPETPAAASEDSTSTSVPIATDSTPVLDSPEAVKALLDADKPPEKKGLFGGLFGGKKKSEEDAAIDAEIQADVENYFKDPYDKDAITSDAPFRDDDGFVPNIEKEPASPLENAEQIEPTSEDTAPQTPPLSETRDDAQSPVKDESENIPEPSKTEQIVPETDNLKDTPVSASEEVIEPVSETDLEASPESAPDTSNTSAIDEDINSDASDAHDEEEDETPPPFNQFMEKTPEAEVKPDTQDAADGTEENLSNTSTEELENEPEVSAISDTEADAAITLAEDTFEEDAPAYDITENAADQQAANTPEPSLEQADTTPSTETEQDDNNPIAETKKPGFFSRMSQGLKRSSSKLADGITSVFTKKKLDDDTLEDLEDLLISSDLGASVAMRVCENIRKDRFDKEVTDEEIKSALATEITRVLKPREEILDLSEGPSPRVVLFVGVNGSGKTTTIGKIASKLSAQGADILLAAGDTFRAAAVEQLKVWADRANAGFLSRPDGADSAGLAFDAIQQAKRENRDLVLIDTAGRLQNRTELMDELAKVVRAIRKIEPTAPHDVILVLDATVGQNALSQVEAFKHTAGVTGLVMTKLDGTAKGGVLVAIADKHEIPIHFVGIGEKAEDLYPFSAQAFANALVGLSDDVTGE</sequence>
<evidence type="ECO:0000256" key="4">
    <source>
        <dbReference type="ARBA" id="ARBA00022741"/>
    </source>
</evidence>
<keyword evidence="7 10" id="KW-0472">Membrane</keyword>
<dbReference type="Gene3D" id="3.40.50.300">
    <property type="entry name" value="P-loop containing nucleotide triphosphate hydrolases"/>
    <property type="match status" value="1"/>
</dbReference>